<dbReference type="Gene3D" id="3.40.50.720">
    <property type="entry name" value="NAD(P)-binding Rossmann-like Domain"/>
    <property type="match status" value="2"/>
</dbReference>
<protein>
    <submittedName>
        <fullName evidence="1">Uncharacterized protein</fullName>
    </submittedName>
</protein>
<evidence type="ECO:0000313" key="1">
    <source>
        <dbReference type="EMBL" id="VFK18086.1"/>
    </source>
</evidence>
<name>A0A450WM24_9GAMM</name>
<proteinExistence type="predicted"/>
<gene>
    <name evidence="1" type="ORF">BECKLPF1236B_GA0070989_11333</name>
</gene>
<reference evidence="1" key="1">
    <citation type="submission" date="2019-02" db="EMBL/GenBank/DDBJ databases">
        <authorList>
            <person name="Gruber-Vodicka R. H."/>
            <person name="Seah K. B. B."/>
        </authorList>
    </citation>
    <scope>NUCLEOTIDE SEQUENCE</scope>
    <source>
        <strain evidence="1">BECK_S313</strain>
    </source>
</reference>
<dbReference type="EMBL" id="CAADFK010000133">
    <property type="protein sequence ID" value="VFK18086.1"/>
    <property type="molecule type" value="Genomic_DNA"/>
</dbReference>
<accession>A0A450WM24</accession>
<dbReference type="AlphaFoldDB" id="A0A450WM24"/>
<sequence length="56" mass="6302">MKNVLLTPHFAYFTREADIRLDKECLQAIKDILVGNPLPSLVDISNQAMPANDIFT</sequence>
<organism evidence="1">
    <name type="scientific">Candidatus Kentrum sp. LPFa</name>
    <dbReference type="NCBI Taxonomy" id="2126335"/>
    <lineage>
        <taxon>Bacteria</taxon>
        <taxon>Pseudomonadati</taxon>
        <taxon>Pseudomonadota</taxon>
        <taxon>Gammaproteobacteria</taxon>
        <taxon>Candidatus Kentrum</taxon>
    </lineage>
</organism>